<dbReference type="RefSeq" id="WP_182614128.1">
    <property type="nucleotide sequence ID" value="NZ_BAAATF010000002.1"/>
</dbReference>
<dbReference type="AlphaFoldDB" id="A0A7W3J541"/>
<keyword evidence="2" id="KW-1185">Reference proteome</keyword>
<dbReference type="EMBL" id="JACGWV010000001">
    <property type="protein sequence ID" value="MBA8806390.1"/>
    <property type="molecule type" value="Genomic_DNA"/>
</dbReference>
<gene>
    <name evidence="1" type="ORF">FHX71_000332</name>
</gene>
<proteinExistence type="predicted"/>
<comment type="caution">
    <text evidence="1">The sequence shown here is derived from an EMBL/GenBank/DDBJ whole genome shotgun (WGS) entry which is preliminary data.</text>
</comment>
<sequence>MAVSKSTFSTVASHLTEHPELAGSFKASPVATLDAEGILLSDAAISSIEEFLATNTFSEDADVAADQAKLLAVL</sequence>
<organism evidence="1 2">
    <name type="scientific">Promicromonospora sukumoe</name>
    <dbReference type="NCBI Taxonomy" id="88382"/>
    <lineage>
        <taxon>Bacteria</taxon>
        <taxon>Bacillati</taxon>
        <taxon>Actinomycetota</taxon>
        <taxon>Actinomycetes</taxon>
        <taxon>Micrococcales</taxon>
        <taxon>Promicromonosporaceae</taxon>
        <taxon>Promicromonospora</taxon>
    </lineage>
</organism>
<protein>
    <submittedName>
        <fullName evidence="1">Uncharacterized protein</fullName>
    </submittedName>
</protein>
<accession>A0A7W3J541</accession>
<name>A0A7W3J541_9MICO</name>
<evidence type="ECO:0000313" key="1">
    <source>
        <dbReference type="EMBL" id="MBA8806390.1"/>
    </source>
</evidence>
<dbReference type="Proteomes" id="UP000540568">
    <property type="component" value="Unassembled WGS sequence"/>
</dbReference>
<evidence type="ECO:0000313" key="2">
    <source>
        <dbReference type="Proteomes" id="UP000540568"/>
    </source>
</evidence>
<reference evidence="1 2" key="1">
    <citation type="submission" date="2020-07" db="EMBL/GenBank/DDBJ databases">
        <title>Sequencing the genomes of 1000 actinobacteria strains.</title>
        <authorList>
            <person name="Klenk H.-P."/>
        </authorList>
    </citation>
    <scope>NUCLEOTIDE SEQUENCE [LARGE SCALE GENOMIC DNA]</scope>
    <source>
        <strain evidence="1 2">DSM 44121</strain>
    </source>
</reference>